<keyword evidence="4" id="KW-0472">Membrane</keyword>
<dbReference type="GO" id="GO:0048471">
    <property type="term" value="C:perinuclear region of cytoplasm"/>
    <property type="evidence" value="ECO:0007669"/>
    <property type="project" value="TreeGrafter"/>
</dbReference>
<evidence type="ECO:0000313" key="5">
    <source>
        <dbReference type="EMBL" id="KAG5498526.1"/>
    </source>
</evidence>
<dbReference type="PANTHER" id="PTHR24113">
    <property type="entry name" value="RAN GTPASE-ACTIVATING PROTEIN 1"/>
    <property type="match status" value="1"/>
</dbReference>
<dbReference type="PANTHER" id="PTHR24113:SF12">
    <property type="entry name" value="RAN GTPASE-ACTIVATING PROTEIN 1"/>
    <property type="match status" value="1"/>
</dbReference>
<name>A0A836HSW8_9TRYP</name>
<dbReference type="Pfam" id="PF13516">
    <property type="entry name" value="LRR_6"/>
    <property type="match status" value="7"/>
</dbReference>
<dbReference type="KEGG" id="phet:94288913"/>
<evidence type="ECO:0000256" key="2">
    <source>
        <dbReference type="ARBA" id="ARBA00022614"/>
    </source>
</evidence>
<dbReference type="SMART" id="SM00368">
    <property type="entry name" value="LRR_RI"/>
    <property type="match status" value="8"/>
</dbReference>
<keyword evidence="1" id="KW-0343">GTPase activation</keyword>
<organism evidence="5 6">
    <name type="scientific">Porcisia hertigi</name>
    <dbReference type="NCBI Taxonomy" id="2761500"/>
    <lineage>
        <taxon>Eukaryota</taxon>
        <taxon>Discoba</taxon>
        <taxon>Euglenozoa</taxon>
        <taxon>Kinetoplastea</taxon>
        <taxon>Metakinetoplastina</taxon>
        <taxon>Trypanosomatida</taxon>
        <taxon>Trypanosomatidae</taxon>
        <taxon>Leishmaniinae</taxon>
        <taxon>Porcisia</taxon>
    </lineage>
</organism>
<dbReference type="GO" id="GO:0006913">
    <property type="term" value="P:nucleocytoplasmic transport"/>
    <property type="evidence" value="ECO:0007669"/>
    <property type="project" value="TreeGrafter"/>
</dbReference>
<evidence type="ECO:0000313" key="6">
    <source>
        <dbReference type="Proteomes" id="UP000674318"/>
    </source>
</evidence>
<keyword evidence="2" id="KW-0433">Leucine-rich repeat</keyword>
<dbReference type="EMBL" id="JAFJZO010000030">
    <property type="protein sequence ID" value="KAG5498526.1"/>
    <property type="molecule type" value="Genomic_DNA"/>
</dbReference>
<feature type="transmembrane region" description="Helical" evidence="4">
    <location>
        <begin position="333"/>
        <end position="353"/>
    </location>
</feature>
<gene>
    <name evidence="5" type="ORF">JKF63_02812</name>
</gene>
<keyword evidence="6" id="KW-1185">Reference proteome</keyword>
<dbReference type="InterPro" id="IPR027038">
    <property type="entry name" value="RanGap"/>
</dbReference>
<dbReference type="SUPFAM" id="SSF52047">
    <property type="entry name" value="RNI-like"/>
    <property type="match status" value="1"/>
</dbReference>
<keyword evidence="4" id="KW-1133">Transmembrane helix</keyword>
<dbReference type="AlphaFoldDB" id="A0A836HSW8"/>
<dbReference type="InterPro" id="IPR001611">
    <property type="entry name" value="Leu-rich_rpt"/>
</dbReference>
<dbReference type="OrthoDB" id="262416at2759"/>
<dbReference type="GO" id="GO:0031267">
    <property type="term" value="F:small GTPase binding"/>
    <property type="evidence" value="ECO:0007669"/>
    <property type="project" value="TreeGrafter"/>
</dbReference>
<evidence type="ECO:0000256" key="4">
    <source>
        <dbReference type="SAM" id="Phobius"/>
    </source>
</evidence>
<comment type="caution">
    <text evidence="5">The sequence shown here is derived from an EMBL/GenBank/DDBJ whole genome shotgun (WGS) entry which is preliminary data.</text>
</comment>
<dbReference type="InterPro" id="IPR032675">
    <property type="entry name" value="LRR_dom_sf"/>
</dbReference>
<keyword evidence="4" id="KW-0812">Transmembrane</keyword>
<reference evidence="5 6" key="1">
    <citation type="submission" date="2021-02" db="EMBL/GenBank/DDBJ databases">
        <title>Porcisia hertigi Genome sequencing and assembly.</title>
        <authorList>
            <person name="Almutairi H."/>
            <person name="Gatherer D."/>
        </authorList>
    </citation>
    <scope>NUCLEOTIDE SEQUENCE [LARGE SCALE GENOMIC DNA]</scope>
    <source>
        <strain evidence="5 6">C119</strain>
    </source>
</reference>
<dbReference type="GeneID" id="94288913"/>
<dbReference type="Gene3D" id="3.80.10.10">
    <property type="entry name" value="Ribonuclease Inhibitor"/>
    <property type="match status" value="2"/>
</dbReference>
<dbReference type="Proteomes" id="UP000674318">
    <property type="component" value="Unassembled WGS sequence"/>
</dbReference>
<dbReference type="GO" id="GO:0005634">
    <property type="term" value="C:nucleus"/>
    <property type="evidence" value="ECO:0007669"/>
    <property type="project" value="TreeGrafter"/>
</dbReference>
<evidence type="ECO:0000256" key="1">
    <source>
        <dbReference type="ARBA" id="ARBA00022468"/>
    </source>
</evidence>
<dbReference type="GO" id="GO:0005829">
    <property type="term" value="C:cytosol"/>
    <property type="evidence" value="ECO:0007669"/>
    <property type="project" value="TreeGrafter"/>
</dbReference>
<dbReference type="GO" id="GO:0005096">
    <property type="term" value="F:GTPase activator activity"/>
    <property type="evidence" value="ECO:0007669"/>
    <property type="project" value="UniProtKB-KW"/>
</dbReference>
<accession>A0A836HSW8</accession>
<evidence type="ECO:0000256" key="3">
    <source>
        <dbReference type="ARBA" id="ARBA00022737"/>
    </source>
</evidence>
<keyword evidence="3" id="KW-0677">Repeat</keyword>
<sequence>MSTSSSQNPVVEFTYGQLTSNALEAAIVDPARVTSLDLSGSNMSPEYCIELVQRYISKMVNLESLDIKDNKIGPRGAMCLFDALRENCPHLTYLDLNENSIQDEALYPLALLLQSVKLRTLNVVTNHITPRGMPTLCDGVMACRTLTDLSLAFNLLGDEGARIAAEMLGSHPSLTNLDLSDNRIGDCGAVAIAEAFILSSSSRIASLNLSVNHMGDVGFEAIAEALTKTNNRHLSTLDLACNDAVTDVGREVLVRAVPNMRYVYALDLTSCDLSDDNAKALAEAIRSSRTSVGALEWFNNPRIQLPTEKALYEAIQTKAAAEDARRSPNGDSPLVFCVFVALTAAMLVSSVVARRRLKL</sequence>
<dbReference type="RefSeq" id="XP_067755280.1">
    <property type="nucleotide sequence ID" value="XM_067898836.1"/>
</dbReference>
<protein>
    <submittedName>
        <fullName evidence="5">Uncharacterized protein</fullName>
    </submittedName>
</protein>
<proteinExistence type="predicted"/>